<name>A0A1Y1WV27_9FUNG</name>
<protein>
    <submittedName>
        <fullName evidence="1">Uncharacterized protein</fullName>
    </submittedName>
</protein>
<dbReference type="InterPro" id="IPR024047">
    <property type="entry name" value="MM3350-like_sf"/>
</dbReference>
<dbReference type="Proteomes" id="UP000193498">
    <property type="component" value="Unassembled WGS sequence"/>
</dbReference>
<dbReference type="SUPFAM" id="SSF159941">
    <property type="entry name" value="MM3350-like"/>
    <property type="match status" value="1"/>
</dbReference>
<dbReference type="OrthoDB" id="2328196at2759"/>
<accession>A0A1Y1WV27</accession>
<proteinExistence type="predicted"/>
<sequence>MVVFRDDFYIVQASQVEKYRGKEIIRTVLVPAAFSLLQLHVVLLELFGWDETRDSYHSFRHLPYTKNENNLTTENPDVIYQLVSPDTCEGWIKNIAPGLFIEHTHPHDPAPLFSLHNLVQSKDLLTMRILRDERVYKLRQVFGISPMIEYEYESGIETHTARKLCLTLLETVSPESTLLRQSDECPVILEALSKNQIPPRKEWDVDLWSLQEKLTAAHSSGVDSSKCYLCRRYHGGCTEGPTFLDTANCCDFCLHHQLQKIEPLQESLAQLAWEQGREELIIERIKFLNQHEKDHQCDWWEETDEPCCFCSSSVFSVPTKG</sequence>
<reference evidence="1 2" key="1">
    <citation type="submission" date="2016-07" db="EMBL/GenBank/DDBJ databases">
        <title>Pervasive Adenine N6-methylation of Active Genes in Fungi.</title>
        <authorList>
            <consortium name="DOE Joint Genome Institute"/>
            <person name="Mondo S.J."/>
            <person name="Dannebaum R.O."/>
            <person name="Kuo R.C."/>
            <person name="Labutti K."/>
            <person name="Haridas S."/>
            <person name="Kuo A."/>
            <person name="Salamov A."/>
            <person name="Ahrendt S.R."/>
            <person name="Lipzen A."/>
            <person name="Sullivan W."/>
            <person name="Andreopoulos W.B."/>
            <person name="Clum A."/>
            <person name="Lindquist E."/>
            <person name="Daum C."/>
            <person name="Ramamoorthy G.K."/>
            <person name="Gryganskyi A."/>
            <person name="Culley D."/>
            <person name="Magnuson J.K."/>
            <person name="James T.Y."/>
            <person name="O'Malley M.A."/>
            <person name="Stajich J.E."/>
            <person name="Spatafora J.W."/>
            <person name="Visel A."/>
            <person name="Grigoriev I.V."/>
        </authorList>
    </citation>
    <scope>NUCLEOTIDE SEQUENCE [LARGE SCALE GENOMIC DNA]</scope>
    <source>
        <strain evidence="1 2">CBS 931.73</strain>
    </source>
</reference>
<dbReference type="AlphaFoldDB" id="A0A1Y1WV27"/>
<dbReference type="InParanoid" id="A0A1Y1WV27"/>
<evidence type="ECO:0000313" key="1">
    <source>
        <dbReference type="EMBL" id="ORX77066.1"/>
    </source>
</evidence>
<comment type="caution">
    <text evidence="1">The sequence shown here is derived from an EMBL/GenBank/DDBJ whole genome shotgun (WGS) entry which is preliminary data.</text>
</comment>
<organism evidence="1 2">
    <name type="scientific">Basidiobolus meristosporus CBS 931.73</name>
    <dbReference type="NCBI Taxonomy" id="1314790"/>
    <lineage>
        <taxon>Eukaryota</taxon>
        <taxon>Fungi</taxon>
        <taxon>Fungi incertae sedis</taxon>
        <taxon>Zoopagomycota</taxon>
        <taxon>Entomophthoromycotina</taxon>
        <taxon>Basidiobolomycetes</taxon>
        <taxon>Basidiobolales</taxon>
        <taxon>Basidiobolaceae</taxon>
        <taxon>Basidiobolus</taxon>
    </lineage>
</organism>
<evidence type="ECO:0000313" key="2">
    <source>
        <dbReference type="Proteomes" id="UP000193498"/>
    </source>
</evidence>
<gene>
    <name evidence="1" type="ORF">K493DRAFT_308943</name>
</gene>
<dbReference type="Gene3D" id="3.10.290.30">
    <property type="entry name" value="MM3350-like"/>
    <property type="match status" value="1"/>
</dbReference>
<keyword evidence="2" id="KW-1185">Reference proteome</keyword>
<dbReference type="EMBL" id="MCFE01000902">
    <property type="protein sequence ID" value="ORX77066.1"/>
    <property type="molecule type" value="Genomic_DNA"/>
</dbReference>